<evidence type="ECO:0000256" key="1">
    <source>
        <dbReference type="SAM" id="MobiDB-lite"/>
    </source>
</evidence>
<feature type="transmembrane region" description="Helical" evidence="2">
    <location>
        <begin position="125"/>
        <end position="147"/>
    </location>
</feature>
<reference evidence="3 4" key="1">
    <citation type="submission" date="2016-06" db="EMBL/GenBank/DDBJ databases">
        <authorList>
            <person name="Kjaerup R.B."/>
            <person name="Dalgaard T.S."/>
            <person name="Juul-Madsen H.R."/>
        </authorList>
    </citation>
    <scope>NUCLEOTIDE SEQUENCE [LARGE SCALE GENOMIC DNA]</scope>
    <source>
        <strain evidence="3 4">1199456.5</strain>
    </source>
</reference>
<keyword evidence="2" id="KW-0472">Membrane</keyword>
<gene>
    <name evidence="3" type="ORF">A5642_18760</name>
</gene>
<dbReference type="EMBL" id="LZSF01000119">
    <property type="protein sequence ID" value="OBA87803.1"/>
    <property type="molecule type" value="Genomic_DNA"/>
</dbReference>
<name>A0A1A0MSP5_MYCMU</name>
<feature type="transmembrane region" description="Helical" evidence="2">
    <location>
        <begin position="36"/>
        <end position="54"/>
    </location>
</feature>
<protein>
    <submittedName>
        <fullName evidence="3">Uncharacterized protein</fullName>
    </submittedName>
</protein>
<keyword evidence="2" id="KW-1133">Transmembrane helix</keyword>
<feature type="region of interest" description="Disordered" evidence="1">
    <location>
        <begin position="149"/>
        <end position="208"/>
    </location>
</feature>
<dbReference type="Proteomes" id="UP000093962">
    <property type="component" value="Unassembled WGS sequence"/>
</dbReference>
<evidence type="ECO:0000256" key="2">
    <source>
        <dbReference type="SAM" id="Phobius"/>
    </source>
</evidence>
<evidence type="ECO:0000313" key="4">
    <source>
        <dbReference type="Proteomes" id="UP000093962"/>
    </source>
</evidence>
<sequence>MTDENQIEPCDLDQSDHHKHMDFVQAIITRLANNSFLLKGWTLTLASAVLGLAITQKHAGLALAALVPVAAFWLLDTYYLRQERAFRDMYVDIAAKRVRDFKIESKPYAEKQPWRKAAFSVSLGIYYGTITGVTVVVAAILAIVTAAPDQRNQQAPAKPPPTSSTTGSPSPITSPRPIPQRPDESPPHTGEPPATPEPKIQEAPTAIR</sequence>
<evidence type="ECO:0000313" key="3">
    <source>
        <dbReference type="EMBL" id="OBA87803.1"/>
    </source>
</evidence>
<feature type="transmembrane region" description="Helical" evidence="2">
    <location>
        <begin position="60"/>
        <end position="80"/>
    </location>
</feature>
<comment type="caution">
    <text evidence="3">The sequence shown here is derived from an EMBL/GenBank/DDBJ whole genome shotgun (WGS) entry which is preliminary data.</text>
</comment>
<dbReference type="RefSeq" id="WP_064858797.1">
    <property type="nucleotide sequence ID" value="NZ_LZSF01000119.1"/>
</dbReference>
<dbReference type="OrthoDB" id="9784774at2"/>
<accession>A0A1A0MSP5</accession>
<keyword evidence="2" id="KW-0812">Transmembrane</keyword>
<dbReference type="AlphaFoldDB" id="A0A1A0MSP5"/>
<proteinExistence type="predicted"/>
<organism evidence="3 4">
    <name type="scientific">Mycolicibacterium mucogenicum</name>
    <name type="common">Mycobacterium mucogenicum</name>
    <dbReference type="NCBI Taxonomy" id="56689"/>
    <lineage>
        <taxon>Bacteria</taxon>
        <taxon>Bacillati</taxon>
        <taxon>Actinomycetota</taxon>
        <taxon>Actinomycetes</taxon>
        <taxon>Mycobacteriales</taxon>
        <taxon>Mycobacteriaceae</taxon>
        <taxon>Mycolicibacterium</taxon>
    </lineage>
</organism>